<evidence type="ECO:0000256" key="7">
    <source>
        <dbReference type="ARBA" id="ARBA00022989"/>
    </source>
</evidence>
<feature type="compositionally biased region" description="Basic and acidic residues" evidence="11">
    <location>
        <begin position="163"/>
        <end position="172"/>
    </location>
</feature>
<evidence type="ECO:0000256" key="3">
    <source>
        <dbReference type="ARBA" id="ARBA00022475"/>
    </source>
</evidence>
<comment type="caution">
    <text evidence="14">The sequence shown here is derived from an EMBL/GenBank/DDBJ whole genome shotgun (WGS) entry which is preliminary data.</text>
</comment>
<dbReference type="PROSITE" id="PS00409">
    <property type="entry name" value="PROKAR_NTER_METHYL"/>
    <property type="match status" value="1"/>
</dbReference>
<dbReference type="GO" id="GO:0015627">
    <property type="term" value="C:type II protein secretion system complex"/>
    <property type="evidence" value="ECO:0007669"/>
    <property type="project" value="InterPro"/>
</dbReference>
<dbReference type="GO" id="GO:0015628">
    <property type="term" value="P:protein secretion by the type II secretion system"/>
    <property type="evidence" value="ECO:0007669"/>
    <property type="project" value="InterPro"/>
</dbReference>
<sequence length="184" mass="19521">MMPNTLQKGVTLVELMIGLAIVAIILVVAIPAAQGIIVKNRIVAEINEISGVIQFARANAVDEQLNTIVCPTADFSTCSTNWNQVKMVFGDEDGNGSRGDDEDILVATSLISENNYVTGPGQAIRFNPNGSANAQSSILICHDSKEATYARELTVTPQGRVKMSQDSDKNGVHENISGAALSCS</sequence>
<keyword evidence="4" id="KW-0488">Methylation</keyword>
<evidence type="ECO:0000256" key="2">
    <source>
        <dbReference type="ARBA" id="ARBA00021549"/>
    </source>
</evidence>
<feature type="domain" description="General secretion pathway GspH" evidence="13">
    <location>
        <begin position="46"/>
        <end position="159"/>
    </location>
</feature>
<evidence type="ECO:0000259" key="13">
    <source>
        <dbReference type="Pfam" id="PF12019"/>
    </source>
</evidence>
<comment type="similarity">
    <text evidence="9">Belongs to the GSP H family.</text>
</comment>
<evidence type="ECO:0000256" key="4">
    <source>
        <dbReference type="ARBA" id="ARBA00022481"/>
    </source>
</evidence>
<dbReference type="Proteomes" id="UP000006334">
    <property type="component" value="Unassembled WGS sequence"/>
</dbReference>
<accession>K6X393</accession>
<protein>
    <recommendedName>
        <fullName evidence="2">Type II secretion system protein H</fullName>
    </recommendedName>
    <alternativeName>
        <fullName evidence="10">General secretion pathway protein H</fullName>
    </alternativeName>
</protein>
<keyword evidence="3" id="KW-1003">Cell membrane</keyword>
<dbReference type="InterPro" id="IPR045584">
    <property type="entry name" value="Pilin-like"/>
</dbReference>
<dbReference type="EMBL" id="BAEN01000049">
    <property type="protein sequence ID" value="GAC15114.1"/>
    <property type="molecule type" value="Genomic_DNA"/>
</dbReference>
<feature type="region of interest" description="Disordered" evidence="11">
    <location>
        <begin position="162"/>
        <end position="184"/>
    </location>
</feature>
<reference evidence="14 15" key="1">
    <citation type="journal article" date="2017" name="Antonie Van Leeuwenhoek">
        <title>Rhizobium rhizosphaerae sp. nov., a novel species isolated from rice rhizosphere.</title>
        <authorList>
            <person name="Zhao J.J."/>
            <person name="Zhang J."/>
            <person name="Zhang R.J."/>
            <person name="Zhang C.W."/>
            <person name="Yin H.Q."/>
            <person name="Zhang X.X."/>
        </authorList>
    </citation>
    <scope>NUCLEOTIDE SEQUENCE [LARGE SCALE GENOMIC DNA]</scope>
    <source>
        <strain evidence="14 15">E3</strain>
    </source>
</reference>
<evidence type="ECO:0000256" key="5">
    <source>
        <dbReference type="ARBA" id="ARBA00022519"/>
    </source>
</evidence>
<evidence type="ECO:0000313" key="15">
    <source>
        <dbReference type="Proteomes" id="UP000006334"/>
    </source>
</evidence>
<comment type="subcellular location">
    <subcellularLocation>
        <location evidence="1">Cell inner membrane</location>
        <topology evidence="1">Single-pass membrane protein</topology>
    </subcellularLocation>
</comment>
<evidence type="ECO:0000256" key="12">
    <source>
        <dbReference type="SAM" id="Phobius"/>
    </source>
</evidence>
<proteinExistence type="inferred from homology"/>
<keyword evidence="7 12" id="KW-1133">Transmembrane helix</keyword>
<dbReference type="eggNOG" id="COG4970">
    <property type="taxonomic scope" value="Bacteria"/>
</dbReference>
<keyword evidence="6 12" id="KW-0812">Transmembrane</keyword>
<feature type="transmembrane region" description="Helical" evidence="12">
    <location>
        <begin position="12"/>
        <end position="33"/>
    </location>
</feature>
<dbReference type="NCBIfam" id="TIGR02532">
    <property type="entry name" value="IV_pilin_GFxxxE"/>
    <property type="match status" value="1"/>
</dbReference>
<evidence type="ECO:0000256" key="10">
    <source>
        <dbReference type="ARBA" id="ARBA00030775"/>
    </source>
</evidence>
<dbReference type="Pfam" id="PF12019">
    <property type="entry name" value="GspH"/>
    <property type="match status" value="1"/>
</dbReference>
<gene>
    <name evidence="14" type="primary">fimT</name>
    <name evidence="14" type="ORF">GLIP_2488</name>
</gene>
<evidence type="ECO:0000256" key="11">
    <source>
        <dbReference type="SAM" id="MobiDB-lite"/>
    </source>
</evidence>
<dbReference type="SUPFAM" id="SSF54523">
    <property type="entry name" value="Pili subunits"/>
    <property type="match status" value="1"/>
</dbReference>
<evidence type="ECO:0000256" key="6">
    <source>
        <dbReference type="ARBA" id="ARBA00022692"/>
    </source>
</evidence>
<dbReference type="Gene3D" id="3.55.40.10">
    <property type="entry name" value="minor pseudopilin epsh domain"/>
    <property type="match status" value="1"/>
</dbReference>
<dbReference type="GO" id="GO:0005886">
    <property type="term" value="C:plasma membrane"/>
    <property type="evidence" value="ECO:0007669"/>
    <property type="project" value="UniProtKB-SubCell"/>
</dbReference>
<dbReference type="AlphaFoldDB" id="K6X393"/>
<evidence type="ECO:0000256" key="9">
    <source>
        <dbReference type="ARBA" id="ARBA00025772"/>
    </source>
</evidence>
<keyword evidence="5" id="KW-0997">Cell inner membrane</keyword>
<name>K6X393_9ALTE</name>
<evidence type="ECO:0000256" key="8">
    <source>
        <dbReference type="ARBA" id="ARBA00023136"/>
    </source>
</evidence>
<keyword evidence="15" id="KW-1185">Reference proteome</keyword>
<dbReference type="Pfam" id="PF07963">
    <property type="entry name" value="N_methyl"/>
    <property type="match status" value="1"/>
</dbReference>
<evidence type="ECO:0000313" key="14">
    <source>
        <dbReference type="EMBL" id="GAC15114.1"/>
    </source>
</evidence>
<dbReference type="STRING" id="1127673.GLIP_2488"/>
<organism evidence="14 15">
    <name type="scientific">Aliiglaciecola lipolytica E3</name>
    <dbReference type="NCBI Taxonomy" id="1127673"/>
    <lineage>
        <taxon>Bacteria</taxon>
        <taxon>Pseudomonadati</taxon>
        <taxon>Pseudomonadota</taxon>
        <taxon>Gammaproteobacteria</taxon>
        <taxon>Alteromonadales</taxon>
        <taxon>Alteromonadaceae</taxon>
        <taxon>Aliiglaciecola</taxon>
    </lineage>
</organism>
<evidence type="ECO:0000256" key="1">
    <source>
        <dbReference type="ARBA" id="ARBA00004377"/>
    </source>
</evidence>
<dbReference type="InterPro" id="IPR022346">
    <property type="entry name" value="T2SS_GspH"/>
</dbReference>
<dbReference type="InterPro" id="IPR012902">
    <property type="entry name" value="N_methyl_site"/>
</dbReference>
<keyword evidence="8 12" id="KW-0472">Membrane</keyword>